<dbReference type="EMBL" id="CP004120">
    <property type="protein sequence ID" value="AGT43561.1"/>
    <property type="molecule type" value="Genomic_DNA"/>
</dbReference>
<dbReference type="SUPFAM" id="SSF90123">
    <property type="entry name" value="ABC transporter transmembrane region"/>
    <property type="match status" value="1"/>
</dbReference>
<feature type="domain" description="ABC transmembrane type-1" evidence="9">
    <location>
        <begin position="145"/>
        <end position="320"/>
    </location>
</feature>
<dbReference type="InterPro" id="IPR011527">
    <property type="entry name" value="ABC1_TM_dom"/>
</dbReference>
<dbReference type="Pfam" id="PF00005">
    <property type="entry name" value="ABC_tran"/>
    <property type="match status" value="1"/>
</dbReference>
<dbReference type="Gene3D" id="3.40.50.300">
    <property type="entry name" value="P-loop containing nucleotide triphosphate hydrolases"/>
    <property type="match status" value="1"/>
</dbReference>
<keyword evidence="3" id="KW-0547">Nucleotide-binding</keyword>
<dbReference type="GeneID" id="301089688"/>
<evidence type="ECO:0000256" key="5">
    <source>
        <dbReference type="ARBA" id="ARBA00022989"/>
    </source>
</evidence>
<dbReference type="PANTHER" id="PTHR24221:SF654">
    <property type="entry name" value="ATP-BINDING CASSETTE SUB-FAMILY B MEMBER 6"/>
    <property type="match status" value="1"/>
</dbReference>
<dbReference type="Gene3D" id="1.20.1560.10">
    <property type="entry name" value="ABC transporter type 1, transmembrane domain"/>
    <property type="match status" value="1"/>
</dbReference>
<dbReference type="PATRIC" id="fig|1291379.3.peg.1064"/>
<dbReference type="KEGG" id="tped:TPE_1065"/>
<dbReference type="Proteomes" id="UP000015620">
    <property type="component" value="Chromosome"/>
</dbReference>
<reference evidence="10 11" key="1">
    <citation type="journal article" date="2013" name="PLoS ONE">
        <title>Genome-Wide Relatedness of Treponema pedis, from Gingiva and Necrotic Skin Lesions of Pigs, with the Human Oral Pathogen Treponema denticola.</title>
        <authorList>
            <person name="Svartstrom O."/>
            <person name="Mushtaq M."/>
            <person name="Pringle M."/>
            <person name="Segerman B."/>
        </authorList>
    </citation>
    <scope>NUCLEOTIDE SEQUENCE [LARGE SCALE GENOMIC DNA]</scope>
    <source>
        <strain evidence="10">T A4</strain>
    </source>
</reference>
<dbReference type="InterPro" id="IPR036640">
    <property type="entry name" value="ABC1_TM_sf"/>
</dbReference>
<dbReference type="InterPro" id="IPR017871">
    <property type="entry name" value="ABC_transporter-like_CS"/>
</dbReference>
<dbReference type="SMART" id="SM00382">
    <property type="entry name" value="AAA"/>
    <property type="match status" value="1"/>
</dbReference>
<proteinExistence type="predicted"/>
<keyword evidence="5 7" id="KW-1133">Transmembrane helix</keyword>
<evidence type="ECO:0000256" key="7">
    <source>
        <dbReference type="SAM" id="Phobius"/>
    </source>
</evidence>
<keyword evidence="6 7" id="KW-0472">Membrane</keyword>
<gene>
    <name evidence="10" type="ORF">TPE_1065</name>
</gene>
<evidence type="ECO:0000256" key="3">
    <source>
        <dbReference type="ARBA" id="ARBA00022741"/>
    </source>
</evidence>
<evidence type="ECO:0000256" key="4">
    <source>
        <dbReference type="ARBA" id="ARBA00022840"/>
    </source>
</evidence>
<dbReference type="GO" id="GO:0005524">
    <property type="term" value="F:ATP binding"/>
    <property type="evidence" value="ECO:0007669"/>
    <property type="project" value="UniProtKB-KW"/>
</dbReference>
<dbReference type="CDD" id="cd03228">
    <property type="entry name" value="ABCC_MRP_Like"/>
    <property type="match status" value="1"/>
</dbReference>
<evidence type="ECO:0000256" key="2">
    <source>
        <dbReference type="ARBA" id="ARBA00022692"/>
    </source>
</evidence>
<dbReference type="InterPro" id="IPR003593">
    <property type="entry name" value="AAA+_ATPase"/>
</dbReference>
<dbReference type="STRING" id="1291379.TPE_1065"/>
<dbReference type="GO" id="GO:0140359">
    <property type="term" value="F:ABC-type transporter activity"/>
    <property type="evidence" value="ECO:0007669"/>
    <property type="project" value="InterPro"/>
</dbReference>
<feature type="transmembrane region" description="Helical" evidence="7">
    <location>
        <begin position="161"/>
        <end position="189"/>
    </location>
</feature>
<evidence type="ECO:0000313" key="10">
    <source>
        <dbReference type="EMBL" id="AGT43561.1"/>
    </source>
</evidence>
<feature type="domain" description="ABC transporter" evidence="8">
    <location>
        <begin position="354"/>
        <end position="593"/>
    </location>
</feature>
<dbReference type="HOGENOM" id="CLU_000604_84_3_12"/>
<evidence type="ECO:0000259" key="9">
    <source>
        <dbReference type="PROSITE" id="PS50929"/>
    </source>
</evidence>
<dbReference type="GO" id="GO:0016887">
    <property type="term" value="F:ATP hydrolysis activity"/>
    <property type="evidence" value="ECO:0007669"/>
    <property type="project" value="InterPro"/>
</dbReference>
<sequence length="600" mass="68849">MSVKRQESIKYGILSNILFMLKNAHLYCKSVYLLIIFEAFFYAADNVLSIFLLPSILTLIQNGSGVQPIFKTIVLFSSGIVLCKGFLGYIETNSLFGRVEIRSRLVFLLGKKAMTTSYNNLYKEDFINHKNKAMQTTDSNSEACEAIWDTLSSLLKYISGFLIYIILLSSINFKIIAAVLCTSVISFILTNAVNTWKYKNKAEEEKHITKLHYITECSKSKEFAKDIRMFGMQNWFKELYLKHLKLYMYFQLKGEIRYFFADLSDIILTALRNGLAYYWLISSVIKNVLSIPQFILYFTAVTVFTQWIMEILNTVSTLHKQSLEISCFREFLEYKEDFLFAKGEELPVLKENTIELQNITFRYSENGTCILDNFNLKIKPKEKLAIVGLNGAGKTTLVKLITGLYDPNEGRVLFNGKDIKTFTRSEYYKCFSAVFQEFSILPAPIFVNVAQAEESADKNKVKECLELAGLLKKVCSLPDKEGTRLCKDIFFDAAELSGGEIQKLLLARALYQDRPFLILDEPTAALDPIAENELYKKYNELSKDKTSVFISHRLSSCKFCDEIIVFDEGQIVQHGNHEELVKDTNGVYKTLWDSQARHYL</sequence>
<evidence type="ECO:0000256" key="1">
    <source>
        <dbReference type="ARBA" id="ARBA00004651"/>
    </source>
</evidence>
<keyword evidence="4 10" id="KW-0067">ATP-binding</keyword>
<protein>
    <submittedName>
        <fullName evidence="10">ABC transporter ATP-binding protein/peptidase</fullName>
    </submittedName>
</protein>
<accession>S6A3H5</accession>
<dbReference type="InterPro" id="IPR003439">
    <property type="entry name" value="ABC_transporter-like_ATP-bd"/>
</dbReference>
<evidence type="ECO:0000256" key="6">
    <source>
        <dbReference type="ARBA" id="ARBA00023136"/>
    </source>
</evidence>
<dbReference type="InterPro" id="IPR027417">
    <property type="entry name" value="P-loop_NTPase"/>
</dbReference>
<dbReference type="SUPFAM" id="SSF52540">
    <property type="entry name" value="P-loop containing nucleoside triphosphate hydrolases"/>
    <property type="match status" value="1"/>
</dbReference>
<dbReference type="AlphaFoldDB" id="S6A3H5"/>
<dbReference type="GO" id="GO:0005886">
    <property type="term" value="C:plasma membrane"/>
    <property type="evidence" value="ECO:0007669"/>
    <property type="project" value="UniProtKB-SubCell"/>
</dbReference>
<dbReference type="PANTHER" id="PTHR24221">
    <property type="entry name" value="ATP-BINDING CASSETTE SUB-FAMILY B"/>
    <property type="match status" value="1"/>
</dbReference>
<evidence type="ECO:0000259" key="8">
    <source>
        <dbReference type="PROSITE" id="PS50893"/>
    </source>
</evidence>
<dbReference type="GO" id="GO:0034040">
    <property type="term" value="F:ATPase-coupled lipid transmembrane transporter activity"/>
    <property type="evidence" value="ECO:0007669"/>
    <property type="project" value="TreeGrafter"/>
</dbReference>
<name>S6A3H5_9SPIR</name>
<organism evidence="10 11">
    <name type="scientific">Treponema pedis str. T A4</name>
    <dbReference type="NCBI Taxonomy" id="1291379"/>
    <lineage>
        <taxon>Bacteria</taxon>
        <taxon>Pseudomonadati</taxon>
        <taxon>Spirochaetota</taxon>
        <taxon>Spirochaetia</taxon>
        <taxon>Spirochaetales</taxon>
        <taxon>Treponemataceae</taxon>
        <taxon>Treponema</taxon>
    </lineage>
</organism>
<feature type="transmembrane region" description="Helical" evidence="7">
    <location>
        <begin position="31"/>
        <end position="57"/>
    </location>
</feature>
<dbReference type="RefSeq" id="WP_020964861.1">
    <property type="nucleotide sequence ID" value="NC_022097.1"/>
</dbReference>
<dbReference type="PROSITE" id="PS50929">
    <property type="entry name" value="ABC_TM1F"/>
    <property type="match status" value="1"/>
</dbReference>
<comment type="subcellular location">
    <subcellularLocation>
        <location evidence="1">Cell membrane</location>
        <topology evidence="1">Multi-pass membrane protein</topology>
    </subcellularLocation>
</comment>
<feature type="transmembrane region" description="Helical" evidence="7">
    <location>
        <begin position="69"/>
        <end position="90"/>
    </location>
</feature>
<dbReference type="PROSITE" id="PS00211">
    <property type="entry name" value="ABC_TRANSPORTER_1"/>
    <property type="match status" value="1"/>
</dbReference>
<dbReference type="InterPro" id="IPR039421">
    <property type="entry name" value="Type_1_exporter"/>
</dbReference>
<keyword evidence="2 7" id="KW-0812">Transmembrane</keyword>
<evidence type="ECO:0000313" key="11">
    <source>
        <dbReference type="Proteomes" id="UP000015620"/>
    </source>
</evidence>
<dbReference type="PROSITE" id="PS50893">
    <property type="entry name" value="ABC_TRANSPORTER_2"/>
    <property type="match status" value="1"/>
</dbReference>
<keyword evidence="11" id="KW-1185">Reference proteome</keyword>